<evidence type="ECO:0000313" key="4">
    <source>
        <dbReference type="Proteomes" id="UP000051934"/>
    </source>
</evidence>
<keyword evidence="1" id="KW-0274">FAD</keyword>
<reference evidence="3 4" key="1">
    <citation type="submission" date="2015-10" db="EMBL/GenBank/DDBJ databases">
        <title>Metagenome-Assembled Genomes uncover a global brackish microbiome.</title>
        <authorList>
            <person name="Hugerth L.W."/>
            <person name="Larsson J."/>
            <person name="Alneberg J."/>
            <person name="Lindh M.V."/>
            <person name="Legrand C."/>
            <person name="Pinhassi J."/>
            <person name="Andersson A.F."/>
        </authorList>
    </citation>
    <scope>NUCLEOTIDE SEQUENCE [LARGE SCALE GENOMIC DNA]</scope>
    <source>
        <strain evidence="3">BACL4 MAG-120507-bin80</strain>
    </source>
</reference>
<dbReference type="InterPro" id="IPR051914">
    <property type="entry name" value="FAD-linked_OxidoTrans_Type4"/>
</dbReference>
<dbReference type="Proteomes" id="UP000051934">
    <property type="component" value="Unassembled WGS sequence"/>
</dbReference>
<dbReference type="AlphaFoldDB" id="A0A0R2RU36"/>
<dbReference type="GO" id="GO:0071949">
    <property type="term" value="F:FAD binding"/>
    <property type="evidence" value="ECO:0007669"/>
    <property type="project" value="InterPro"/>
</dbReference>
<gene>
    <name evidence="3" type="ORF">ABR69_08170</name>
</gene>
<feature type="domain" description="FAD-binding PCMH-type" evidence="2">
    <location>
        <begin position="39"/>
        <end position="109"/>
    </location>
</feature>
<dbReference type="InterPro" id="IPR016167">
    <property type="entry name" value="FAD-bd_PCMH_sub1"/>
</dbReference>
<dbReference type="PANTHER" id="PTHR42934">
    <property type="entry name" value="GLYCOLATE OXIDASE SUBUNIT GLCD"/>
    <property type="match status" value="1"/>
</dbReference>
<keyword evidence="1" id="KW-0285">Flavoprotein</keyword>
<dbReference type="Gene3D" id="3.30.43.10">
    <property type="entry name" value="Uridine Diphospho-n-acetylenolpyruvylglucosamine Reductase, domain 2"/>
    <property type="match status" value="1"/>
</dbReference>
<organism evidence="3 4">
    <name type="scientific">OM182 bacterium BACL3 MAG-120507-bin80</name>
    <dbReference type="NCBI Taxonomy" id="1655577"/>
    <lineage>
        <taxon>Bacteria</taxon>
        <taxon>Pseudomonadati</taxon>
        <taxon>Pseudomonadota</taxon>
        <taxon>Gammaproteobacteria</taxon>
        <taxon>OMG group</taxon>
        <taxon>OM182 clade</taxon>
    </lineage>
</organism>
<accession>A0A0R2RU36</accession>
<proteinExistence type="predicted"/>
<dbReference type="Pfam" id="PF01565">
    <property type="entry name" value="FAD_binding_4"/>
    <property type="match status" value="1"/>
</dbReference>
<dbReference type="PROSITE" id="PS51387">
    <property type="entry name" value="FAD_PCMH"/>
    <property type="match status" value="1"/>
</dbReference>
<name>A0A0R2RU36_9GAMM</name>
<dbReference type="InterPro" id="IPR016166">
    <property type="entry name" value="FAD-bd_PCMH"/>
</dbReference>
<dbReference type="InterPro" id="IPR006094">
    <property type="entry name" value="Oxid_FAD_bind_N"/>
</dbReference>
<dbReference type="InterPro" id="IPR036318">
    <property type="entry name" value="FAD-bd_PCMH-like_sf"/>
</dbReference>
<evidence type="ECO:0000259" key="2">
    <source>
        <dbReference type="PROSITE" id="PS51387"/>
    </source>
</evidence>
<dbReference type="PANTHER" id="PTHR42934:SF1">
    <property type="entry name" value="GLYCOLATE OXIDASE SUBUNIT GLCD"/>
    <property type="match status" value="1"/>
</dbReference>
<evidence type="ECO:0000256" key="1">
    <source>
        <dbReference type="ARBA" id="ARBA00022827"/>
    </source>
</evidence>
<sequence>MKCTKAELLEALHDLVGDAGLKTSPADLDTYGKDWTRVYTPSPVAIVLPADTDEVVALVKFAKRMEVPLVPSGGRTGLSGGAMAHSGEVVVAFDRMNKILDFDASDRLVSASQALLPSSCSSLPKPKVCTIRSILRRQDRASLVATWRRTRAASK</sequence>
<evidence type="ECO:0000313" key="3">
    <source>
        <dbReference type="EMBL" id="KRO65909.1"/>
    </source>
</evidence>
<dbReference type="EMBL" id="LIBB01000734">
    <property type="protein sequence ID" value="KRO65909.1"/>
    <property type="molecule type" value="Genomic_DNA"/>
</dbReference>
<protein>
    <recommendedName>
        <fullName evidence="2">FAD-binding PCMH-type domain-containing protein</fullName>
    </recommendedName>
</protein>
<dbReference type="SUPFAM" id="SSF56176">
    <property type="entry name" value="FAD-binding/transporter-associated domain-like"/>
    <property type="match status" value="1"/>
</dbReference>
<comment type="caution">
    <text evidence="3">The sequence shown here is derived from an EMBL/GenBank/DDBJ whole genome shotgun (WGS) entry which is preliminary data.</text>
</comment>